<dbReference type="SMART" id="SM00530">
    <property type="entry name" value="HTH_XRE"/>
    <property type="match status" value="1"/>
</dbReference>
<dbReference type="STRING" id="1415166.NONO_c41910"/>
<protein>
    <submittedName>
        <fullName evidence="3">Putative DNA-binding protein</fullName>
    </submittedName>
</protein>
<organism evidence="3 4">
    <name type="scientific">Nocardia nova SH22a</name>
    <dbReference type="NCBI Taxonomy" id="1415166"/>
    <lineage>
        <taxon>Bacteria</taxon>
        <taxon>Bacillati</taxon>
        <taxon>Actinomycetota</taxon>
        <taxon>Actinomycetes</taxon>
        <taxon>Mycobacteriales</taxon>
        <taxon>Nocardiaceae</taxon>
        <taxon>Nocardia</taxon>
    </lineage>
</organism>
<dbReference type="AlphaFoldDB" id="W5TI03"/>
<name>W5TI03_9NOCA</name>
<dbReference type="PATRIC" id="fig|1415166.3.peg.4304"/>
<evidence type="ECO:0000313" key="4">
    <source>
        <dbReference type="Proteomes" id="UP000019150"/>
    </source>
</evidence>
<keyword evidence="4" id="KW-1185">Reference proteome</keyword>
<dbReference type="PROSITE" id="PS50943">
    <property type="entry name" value="HTH_CROC1"/>
    <property type="match status" value="1"/>
</dbReference>
<feature type="domain" description="HTH cro/C1-type" evidence="2">
    <location>
        <begin position="10"/>
        <end position="64"/>
    </location>
</feature>
<keyword evidence="1 3" id="KW-0238">DNA-binding</keyword>
<gene>
    <name evidence="3" type="ORF">NONO_c41910</name>
</gene>
<proteinExistence type="predicted"/>
<accession>W5TI03</accession>
<dbReference type="Proteomes" id="UP000019150">
    <property type="component" value="Chromosome"/>
</dbReference>
<dbReference type="OrthoDB" id="7428772at2"/>
<dbReference type="InterPro" id="IPR001387">
    <property type="entry name" value="Cro/C1-type_HTH"/>
</dbReference>
<dbReference type="Pfam" id="PF01381">
    <property type="entry name" value="HTH_3"/>
    <property type="match status" value="1"/>
</dbReference>
<evidence type="ECO:0000313" key="3">
    <source>
        <dbReference type="EMBL" id="AHH18975.1"/>
    </source>
</evidence>
<dbReference type="EMBL" id="CP006850">
    <property type="protein sequence ID" value="AHH18975.1"/>
    <property type="molecule type" value="Genomic_DNA"/>
</dbReference>
<dbReference type="GO" id="GO:0003677">
    <property type="term" value="F:DNA binding"/>
    <property type="evidence" value="ECO:0007669"/>
    <property type="project" value="UniProtKB-KW"/>
</dbReference>
<dbReference type="PANTHER" id="PTHR46558">
    <property type="entry name" value="TRACRIPTIONAL REGULATORY PROTEIN-RELATED-RELATED"/>
    <property type="match status" value="1"/>
</dbReference>
<sequence>MAVSVTGDVIRQRRKVLGYSQAQLARLLGSDQKTVSRWENDESEPAVSDLLRLSDVLDVSLNTLVGKTATGLDFSGDWWYSGQAFGDTGERIDTLELHIEQDGLWLQLFGARARPVSEGSYAWTGEMKLHDSEAFMGWYVAADGSVRSKGTLYLELHPHGQMMRGVWAGQSYVGSVVHGWCAVARERWITEALIRDMSSTEGHLAAWPTLNPS</sequence>
<dbReference type="InterPro" id="IPR010982">
    <property type="entry name" value="Lambda_DNA-bd_dom_sf"/>
</dbReference>
<dbReference type="eggNOG" id="COG1813">
    <property type="taxonomic scope" value="Bacteria"/>
</dbReference>
<reference evidence="3 4" key="1">
    <citation type="journal article" date="2014" name="Appl. Environ. Microbiol.">
        <title>Insights into the Microbial Degradation of Rubber and Gutta-Percha by Analysis of the Complete Genome of Nocardia nova SH22a.</title>
        <authorList>
            <person name="Luo Q."/>
            <person name="Hiessl S."/>
            <person name="Poehlein A."/>
            <person name="Daniel R."/>
            <person name="Steinbuchel A."/>
        </authorList>
    </citation>
    <scope>NUCLEOTIDE SEQUENCE [LARGE SCALE GENOMIC DNA]</scope>
    <source>
        <strain evidence="3">SH22a</strain>
    </source>
</reference>
<dbReference type="PANTHER" id="PTHR46558:SF13">
    <property type="entry name" value="HTH-TYPE TRANSCRIPTIONAL REGULATOR IMMR"/>
    <property type="match status" value="1"/>
</dbReference>
<dbReference type="CDD" id="cd00093">
    <property type="entry name" value="HTH_XRE"/>
    <property type="match status" value="1"/>
</dbReference>
<dbReference type="Gene3D" id="1.10.260.40">
    <property type="entry name" value="lambda repressor-like DNA-binding domains"/>
    <property type="match status" value="1"/>
</dbReference>
<evidence type="ECO:0000259" key="2">
    <source>
        <dbReference type="PROSITE" id="PS50943"/>
    </source>
</evidence>
<dbReference type="KEGG" id="nno:NONO_c41910"/>
<evidence type="ECO:0000256" key="1">
    <source>
        <dbReference type="ARBA" id="ARBA00023125"/>
    </source>
</evidence>
<dbReference type="SUPFAM" id="SSF47413">
    <property type="entry name" value="lambda repressor-like DNA-binding domains"/>
    <property type="match status" value="1"/>
</dbReference>
<dbReference type="HOGENOM" id="CLU_1352988_0_0_11"/>
<dbReference type="RefSeq" id="WP_158436288.1">
    <property type="nucleotide sequence ID" value="NZ_CP006850.1"/>
</dbReference>